<keyword evidence="6" id="KW-1185">Reference proteome</keyword>
<proteinExistence type="predicted"/>
<dbReference type="HOGENOM" id="CLU_052345_5_0_10"/>
<keyword evidence="3" id="KW-0804">Transcription</keyword>
<organism evidence="5 6">
    <name type="scientific">Flavobacterium psychrophilum (strain ATCC 49511 / DSM 21280 / CIP 103535 / JIP02/86)</name>
    <dbReference type="NCBI Taxonomy" id="402612"/>
    <lineage>
        <taxon>Bacteria</taxon>
        <taxon>Pseudomonadati</taxon>
        <taxon>Bacteroidota</taxon>
        <taxon>Flavobacteriia</taxon>
        <taxon>Flavobacteriales</taxon>
        <taxon>Flavobacteriaceae</taxon>
        <taxon>Flavobacterium</taxon>
    </lineage>
</organism>
<dbReference type="eggNOG" id="COG2207">
    <property type="taxonomic scope" value="Bacteria"/>
</dbReference>
<dbReference type="GeneID" id="66552267"/>
<dbReference type="Proteomes" id="UP000006394">
    <property type="component" value="Chromosome"/>
</dbReference>
<dbReference type="Pfam" id="PF12833">
    <property type="entry name" value="HTH_18"/>
    <property type="match status" value="1"/>
</dbReference>
<dbReference type="PRINTS" id="PR00032">
    <property type="entry name" value="HTHARAC"/>
</dbReference>
<name>A6GZT9_FLAPJ</name>
<dbReference type="RefSeq" id="WP_011963657.1">
    <property type="nucleotide sequence ID" value="NC_009613.3"/>
</dbReference>
<dbReference type="InterPro" id="IPR018062">
    <property type="entry name" value="HTH_AraC-typ_CS"/>
</dbReference>
<dbReference type="InterPro" id="IPR020449">
    <property type="entry name" value="Tscrpt_reg_AraC-type_HTH"/>
</dbReference>
<keyword evidence="2" id="KW-0238">DNA-binding</keyword>
<dbReference type="KEGG" id="fps:FP1544"/>
<sequence length="321" mass="36773">MINITIKQQIGMLQKFADILESPLENGKLTIPLSKGNGYLKGLFLGSGMGMMIRNYELYEDMLVSKKGDNEAIDRIIINFSNIFFDDEGTRSELTPKDLPTVQIGKGKIDIEMLIPKRVKYRTILIGIDKKRLKELLGEQKGIIIYEEILETEHVLLFEEIITPAIQKVANEIIECAVPPNLQNVYWKIKANEIICLLFAELFKRENSPVQNLNENDVVIIYQIRDQILQQLDVPPLLSNLAKQSGMSESKLKKLFKQIFGNSIFNYYQTFRMKEAARLLNEKKLTVSEVGYNLGFSNMSHFGKIFEEHIGMKPKKYSSSV</sequence>
<dbReference type="AlphaFoldDB" id="A6GZT9"/>
<evidence type="ECO:0000313" key="5">
    <source>
        <dbReference type="EMBL" id="CAL43612.1"/>
    </source>
</evidence>
<dbReference type="STRING" id="402612.FP1544"/>
<dbReference type="PATRIC" id="fig|402612.5.peg.1560"/>
<dbReference type="PROSITE" id="PS00041">
    <property type="entry name" value="HTH_ARAC_FAMILY_1"/>
    <property type="match status" value="1"/>
</dbReference>
<evidence type="ECO:0000256" key="3">
    <source>
        <dbReference type="ARBA" id="ARBA00023163"/>
    </source>
</evidence>
<feature type="domain" description="HTH araC/xylS-type" evidence="4">
    <location>
        <begin position="222"/>
        <end position="320"/>
    </location>
</feature>
<reference evidence="5 6" key="1">
    <citation type="journal article" date="2007" name="Nat. Biotechnol.">
        <title>Complete genome sequence of the fish pathogen Flavobacterium psychrophilum.</title>
        <authorList>
            <person name="Duchaud E."/>
            <person name="Boussaha M."/>
            <person name="Loux V."/>
            <person name="Bernardet J.F."/>
            <person name="Michel C."/>
            <person name="Kerouault B."/>
            <person name="Mondot S."/>
            <person name="Nicolas P."/>
            <person name="Bossy R."/>
            <person name="Caron C."/>
            <person name="Bessieres P."/>
            <person name="Gibrat J.F."/>
            <person name="Claverol S."/>
            <person name="Dumetz F."/>
            <person name="Le Henaff M."/>
            <person name="Benmansour A."/>
        </authorList>
    </citation>
    <scope>NUCLEOTIDE SEQUENCE [LARGE SCALE GENOMIC DNA]</scope>
    <source>
        <strain evidence="6">ATCC 49511 / DSM 21280 / CIP 103535 / JIP02/86</strain>
    </source>
</reference>
<dbReference type="OrthoDB" id="1156172at2"/>
<dbReference type="SUPFAM" id="SSF46689">
    <property type="entry name" value="Homeodomain-like"/>
    <property type="match status" value="2"/>
</dbReference>
<dbReference type="PROSITE" id="PS01124">
    <property type="entry name" value="HTH_ARAC_FAMILY_2"/>
    <property type="match status" value="1"/>
</dbReference>
<dbReference type="InterPro" id="IPR009057">
    <property type="entry name" value="Homeodomain-like_sf"/>
</dbReference>
<dbReference type="EMBL" id="AM398681">
    <property type="protein sequence ID" value="CAL43612.1"/>
    <property type="molecule type" value="Genomic_DNA"/>
</dbReference>
<gene>
    <name evidence="5" type="ordered locus">FP1544</name>
</gene>
<dbReference type="GO" id="GO:0043565">
    <property type="term" value="F:sequence-specific DNA binding"/>
    <property type="evidence" value="ECO:0007669"/>
    <property type="project" value="InterPro"/>
</dbReference>
<dbReference type="SMART" id="SM00342">
    <property type="entry name" value="HTH_ARAC"/>
    <property type="match status" value="1"/>
</dbReference>
<dbReference type="InterPro" id="IPR018060">
    <property type="entry name" value="HTH_AraC"/>
</dbReference>
<evidence type="ECO:0000256" key="2">
    <source>
        <dbReference type="ARBA" id="ARBA00023125"/>
    </source>
</evidence>
<dbReference type="GO" id="GO:0003700">
    <property type="term" value="F:DNA-binding transcription factor activity"/>
    <property type="evidence" value="ECO:0007669"/>
    <property type="project" value="InterPro"/>
</dbReference>
<dbReference type="PANTHER" id="PTHR47893">
    <property type="entry name" value="REGULATORY PROTEIN PCHR"/>
    <property type="match status" value="1"/>
</dbReference>
<dbReference type="PANTHER" id="PTHR47893:SF1">
    <property type="entry name" value="REGULATORY PROTEIN PCHR"/>
    <property type="match status" value="1"/>
</dbReference>
<dbReference type="InterPro" id="IPR053142">
    <property type="entry name" value="PchR_regulatory_protein"/>
</dbReference>
<evidence type="ECO:0000259" key="4">
    <source>
        <dbReference type="PROSITE" id="PS01124"/>
    </source>
</evidence>
<dbReference type="Gene3D" id="1.10.10.60">
    <property type="entry name" value="Homeodomain-like"/>
    <property type="match status" value="2"/>
</dbReference>
<dbReference type="EnsemblBacteria" id="CAL43612">
    <property type="protein sequence ID" value="CAL43612"/>
    <property type="gene ID" value="FP1544"/>
</dbReference>
<keyword evidence="1" id="KW-0805">Transcription regulation</keyword>
<evidence type="ECO:0000256" key="1">
    <source>
        <dbReference type="ARBA" id="ARBA00023015"/>
    </source>
</evidence>
<evidence type="ECO:0000313" key="6">
    <source>
        <dbReference type="Proteomes" id="UP000006394"/>
    </source>
</evidence>
<protein>
    <submittedName>
        <fullName evidence="5">Probable transcriptional regulator, AraC family</fullName>
    </submittedName>
</protein>
<accession>A6GZT9</accession>